<dbReference type="AlphaFoldDB" id="A0A4V1KRC5"/>
<dbReference type="PROSITE" id="PS50059">
    <property type="entry name" value="FKBP_PPIASE"/>
    <property type="match status" value="1"/>
</dbReference>
<comment type="caution">
    <text evidence="9">The sequence shown here is derived from an EMBL/GenBank/DDBJ whole genome shotgun (WGS) entry which is preliminary data.</text>
</comment>
<feature type="domain" description="PPIase FKBP-type" evidence="8">
    <location>
        <begin position="152"/>
        <end position="238"/>
    </location>
</feature>
<proteinExistence type="inferred from homology"/>
<dbReference type="Proteomes" id="UP000289238">
    <property type="component" value="Unassembled WGS sequence"/>
</dbReference>
<keyword evidence="10" id="KW-1185">Reference proteome</keyword>
<evidence type="ECO:0000313" key="10">
    <source>
        <dbReference type="Proteomes" id="UP000289238"/>
    </source>
</evidence>
<evidence type="ECO:0000256" key="1">
    <source>
        <dbReference type="ARBA" id="ARBA00000971"/>
    </source>
</evidence>
<accession>A0A4V1KRC5</accession>
<evidence type="ECO:0000256" key="3">
    <source>
        <dbReference type="ARBA" id="ARBA00022729"/>
    </source>
</evidence>
<evidence type="ECO:0000256" key="7">
    <source>
        <dbReference type="RuleBase" id="RU003915"/>
    </source>
</evidence>
<dbReference type="Pfam" id="PF01346">
    <property type="entry name" value="FKBP_N"/>
    <property type="match status" value="1"/>
</dbReference>
<protein>
    <recommendedName>
        <fullName evidence="7">Peptidyl-prolyl cis-trans isomerase</fullName>
        <ecNumber evidence="7">5.2.1.8</ecNumber>
    </recommendedName>
</protein>
<evidence type="ECO:0000256" key="5">
    <source>
        <dbReference type="ARBA" id="ARBA00023235"/>
    </source>
</evidence>
<dbReference type="FunFam" id="3.10.50.40:FF:000045">
    <property type="entry name" value="Peptidyl-prolyl cis-trans isomerase"/>
    <property type="match status" value="1"/>
</dbReference>
<evidence type="ECO:0000259" key="8">
    <source>
        <dbReference type="PROSITE" id="PS50059"/>
    </source>
</evidence>
<dbReference type="EC" id="5.2.1.8" evidence="7"/>
<dbReference type="GO" id="GO:0006457">
    <property type="term" value="P:protein folding"/>
    <property type="evidence" value="ECO:0007669"/>
    <property type="project" value="InterPro"/>
</dbReference>
<dbReference type="SUPFAM" id="SSF54534">
    <property type="entry name" value="FKBP-like"/>
    <property type="match status" value="1"/>
</dbReference>
<name>A0A4V1KRC5_9FLAO</name>
<dbReference type="Gene3D" id="1.10.287.460">
    <property type="entry name" value="Peptidyl-prolyl cis-trans isomerase, FKBP-type, N-terminal domain"/>
    <property type="match status" value="1"/>
</dbReference>
<dbReference type="PANTHER" id="PTHR43811:SF57">
    <property type="entry name" value="FKBP-TYPE PEPTIDYL-PROLYL CIS-TRANS ISOMERASE FKPA-RELATED"/>
    <property type="match status" value="1"/>
</dbReference>
<evidence type="ECO:0000313" key="9">
    <source>
        <dbReference type="EMBL" id="RXG24432.1"/>
    </source>
</evidence>
<comment type="catalytic activity">
    <reaction evidence="1 6 7">
        <text>[protein]-peptidylproline (omega=180) = [protein]-peptidylproline (omega=0)</text>
        <dbReference type="Rhea" id="RHEA:16237"/>
        <dbReference type="Rhea" id="RHEA-COMP:10747"/>
        <dbReference type="Rhea" id="RHEA-COMP:10748"/>
        <dbReference type="ChEBI" id="CHEBI:83833"/>
        <dbReference type="ChEBI" id="CHEBI:83834"/>
        <dbReference type="EC" id="5.2.1.8"/>
    </reaction>
</comment>
<dbReference type="Gene3D" id="3.10.50.40">
    <property type="match status" value="1"/>
</dbReference>
<dbReference type="EMBL" id="QOVM01000001">
    <property type="protein sequence ID" value="RXG24432.1"/>
    <property type="molecule type" value="Genomic_DNA"/>
</dbReference>
<dbReference type="GO" id="GO:0003755">
    <property type="term" value="F:peptidyl-prolyl cis-trans isomerase activity"/>
    <property type="evidence" value="ECO:0007669"/>
    <property type="project" value="UniProtKB-UniRule"/>
</dbReference>
<evidence type="ECO:0000256" key="2">
    <source>
        <dbReference type="ARBA" id="ARBA00006577"/>
    </source>
</evidence>
<keyword evidence="5 6" id="KW-0413">Isomerase</keyword>
<dbReference type="RefSeq" id="WP_128756173.1">
    <property type="nucleotide sequence ID" value="NZ_JASMRS010000001.1"/>
</dbReference>
<keyword evidence="4 6" id="KW-0697">Rotamase</keyword>
<organism evidence="9 10">
    <name type="scientific">Leeuwenhoekiella aequorea</name>
    <dbReference type="NCBI Taxonomy" id="283736"/>
    <lineage>
        <taxon>Bacteria</taxon>
        <taxon>Pseudomonadati</taxon>
        <taxon>Bacteroidota</taxon>
        <taxon>Flavobacteriia</taxon>
        <taxon>Flavobacteriales</taxon>
        <taxon>Flavobacteriaceae</taxon>
        <taxon>Leeuwenhoekiella</taxon>
    </lineage>
</organism>
<reference evidence="9 10" key="1">
    <citation type="submission" date="2018-07" db="EMBL/GenBank/DDBJ databases">
        <title>Leeuwenhoekiella genomics.</title>
        <authorList>
            <person name="Tahon G."/>
            <person name="Willems A."/>
        </authorList>
    </citation>
    <scope>NUCLEOTIDE SEQUENCE [LARGE SCALE GENOMIC DNA]</scope>
    <source>
        <strain evidence="9 10">LMG 22550</strain>
    </source>
</reference>
<dbReference type="InterPro" id="IPR001179">
    <property type="entry name" value="PPIase_FKBP_dom"/>
</dbReference>
<evidence type="ECO:0000256" key="4">
    <source>
        <dbReference type="ARBA" id="ARBA00023110"/>
    </source>
</evidence>
<sequence length="240" mass="26236">MKLNRLFLALPVALTLVNCDDSKKSSGDLELKTFKDSISYMIGGNTGAQFKQALGDDASELFDLDVYEQGVRKGFTDSIEFSQAEMQSLMTRFQAELQKKQDAEMATKAAENKKKEDEFLAANAKKEGVVTTESGLQYKVLTEGTGAVPTAEDQVSVNYEGKLIDGTVFDSSYERGQPATFGVTQVIAGWTEALQLMKVGAKYQLYIPASLAYGERGSQPNIGPGEPLIFDVELLEIVKE</sequence>
<dbReference type="InterPro" id="IPR000774">
    <property type="entry name" value="PPIase_FKBP_N"/>
</dbReference>
<keyword evidence="3" id="KW-0732">Signal</keyword>
<evidence type="ECO:0000256" key="6">
    <source>
        <dbReference type="PROSITE-ProRule" id="PRU00277"/>
    </source>
</evidence>
<dbReference type="InterPro" id="IPR046357">
    <property type="entry name" value="PPIase_dom_sf"/>
</dbReference>
<dbReference type="PANTHER" id="PTHR43811">
    <property type="entry name" value="FKBP-TYPE PEPTIDYL-PROLYL CIS-TRANS ISOMERASE FKPA"/>
    <property type="match status" value="1"/>
</dbReference>
<gene>
    <name evidence="9" type="ORF">DSM00_220</name>
</gene>
<comment type="similarity">
    <text evidence="2 7">Belongs to the FKBP-type PPIase family.</text>
</comment>
<dbReference type="Pfam" id="PF00254">
    <property type="entry name" value="FKBP_C"/>
    <property type="match status" value="1"/>
</dbReference>
<dbReference type="InterPro" id="IPR036944">
    <property type="entry name" value="PPIase_FKBP_N_sf"/>
</dbReference>
<dbReference type="OrthoDB" id="9814548at2"/>